<evidence type="ECO:0000256" key="8">
    <source>
        <dbReference type="ARBA" id="ARBA00023065"/>
    </source>
</evidence>
<dbReference type="SUPFAM" id="SSF53850">
    <property type="entry name" value="Periplasmic binding protein-like II"/>
    <property type="match status" value="1"/>
</dbReference>
<dbReference type="SUPFAM" id="SSF53822">
    <property type="entry name" value="Periplasmic binding protein-like I"/>
    <property type="match status" value="1"/>
</dbReference>
<evidence type="ECO:0000256" key="20">
    <source>
        <dbReference type="SAM" id="Phobius"/>
    </source>
</evidence>
<evidence type="ECO:0000256" key="14">
    <source>
        <dbReference type="ARBA" id="ARBA00023303"/>
    </source>
</evidence>
<dbReference type="Gene3D" id="3.40.50.2300">
    <property type="match status" value="4"/>
</dbReference>
<gene>
    <name evidence="23" type="ORF">NQ314_020159</name>
</gene>
<feature type="transmembrane region" description="Helical" evidence="20">
    <location>
        <begin position="544"/>
        <end position="564"/>
    </location>
</feature>
<evidence type="ECO:0000313" key="24">
    <source>
        <dbReference type="Proteomes" id="UP001162156"/>
    </source>
</evidence>
<dbReference type="Gene3D" id="3.40.190.10">
    <property type="entry name" value="Periplasmic binding protein-like II"/>
    <property type="match status" value="2"/>
</dbReference>
<keyword evidence="9 20" id="KW-0472">Membrane</keyword>
<keyword evidence="11" id="KW-0325">Glycoprotein</keyword>
<feature type="binding site" evidence="16">
    <location>
        <position position="597"/>
    </location>
    <ligand>
        <name>L-glutamate</name>
        <dbReference type="ChEBI" id="CHEBI:29985"/>
    </ligand>
</feature>
<evidence type="ECO:0000259" key="22">
    <source>
        <dbReference type="SMART" id="SM00918"/>
    </source>
</evidence>
<name>A0AAV8WKV0_9CUCU</name>
<feature type="compositionally biased region" description="Basic residues" evidence="19">
    <location>
        <begin position="808"/>
        <end position="832"/>
    </location>
</feature>
<feature type="transmembrane region" description="Helical" evidence="20">
    <location>
        <begin position="735"/>
        <end position="758"/>
    </location>
</feature>
<keyword evidence="8" id="KW-0406">Ion transport</keyword>
<keyword evidence="13" id="KW-1071">Ligand-gated ion channel</keyword>
<organism evidence="23 24">
    <name type="scientific">Rhamnusium bicolor</name>
    <dbReference type="NCBI Taxonomy" id="1586634"/>
    <lineage>
        <taxon>Eukaryota</taxon>
        <taxon>Metazoa</taxon>
        <taxon>Ecdysozoa</taxon>
        <taxon>Arthropoda</taxon>
        <taxon>Hexapoda</taxon>
        <taxon>Insecta</taxon>
        <taxon>Pterygota</taxon>
        <taxon>Neoptera</taxon>
        <taxon>Endopterygota</taxon>
        <taxon>Coleoptera</taxon>
        <taxon>Polyphaga</taxon>
        <taxon>Cucujiformia</taxon>
        <taxon>Chrysomeloidea</taxon>
        <taxon>Cerambycidae</taxon>
        <taxon>Lepturinae</taxon>
        <taxon>Rhagiini</taxon>
        <taxon>Rhamnusium</taxon>
    </lineage>
</organism>
<dbReference type="InterPro" id="IPR001508">
    <property type="entry name" value="Iono_Glu_rcpt_met"/>
</dbReference>
<dbReference type="Gene3D" id="1.10.287.70">
    <property type="match status" value="1"/>
</dbReference>
<evidence type="ECO:0000256" key="15">
    <source>
        <dbReference type="ARBA" id="ARBA00034100"/>
    </source>
</evidence>
<keyword evidence="24" id="KW-1185">Reference proteome</keyword>
<dbReference type="InterPro" id="IPR015683">
    <property type="entry name" value="Ionotropic_Glu_rcpt"/>
</dbReference>
<dbReference type="SMART" id="SM00079">
    <property type="entry name" value="PBPe"/>
    <property type="match status" value="1"/>
</dbReference>
<evidence type="ECO:0000256" key="2">
    <source>
        <dbReference type="ARBA" id="ARBA00008685"/>
    </source>
</evidence>
<dbReference type="EMBL" id="JANEYF010005663">
    <property type="protein sequence ID" value="KAJ8927384.1"/>
    <property type="molecule type" value="Genomic_DNA"/>
</dbReference>
<feature type="transmembrane region" description="Helical" evidence="20">
    <location>
        <begin position="467"/>
        <end position="485"/>
    </location>
</feature>
<evidence type="ECO:0000256" key="18">
    <source>
        <dbReference type="PIRSR" id="PIRSR601508-3"/>
    </source>
</evidence>
<feature type="site" description="Interaction with the cone snail toxin Con-ikot-ikot" evidence="17">
    <location>
        <position position="690"/>
    </location>
</feature>
<keyword evidence="6 20" id="KW-1133">Transmembrane helix</keyword>
<feature type="domain" description="Ionotropic glutamate receptor L-glutamate and glycine-binding" evidence="22">
    <location>
        <begin position="346"/>
        <end position="411"/>
    </location>
</feature>
<keyword evidence="4" id="KW-1003">Cell membrane</keyword>
<evidence type="ECO:0000256" key="17">
    <source>
        <dbReference type="PIRSR" id="PIRSR601508-2"/>
    </source>
</evidence>
<dbReference type="PANTHER" id="PTHR18966">
    <property type="entry name" value="IONOTROPIC GLUTAMATE RECEPTOR"/>
    <property type="match status" value="1"/>
</dbReference>
<dbReference type="InterPro" id="IPR019594">
    <property type="entry name" value="Glu/Gly-bd"/>
</dbReference>
<feature type="binding site" evidence="16">
    <location>
        <position position="644"/>
    </location>
    <ligand>
        <name>L-glutamate</name>
        <dbReference type="ChEBI" id="CHEBI:29985"/>
    </ligand>
</feature>
<keyword evidence="12" id="KW-0628">Postsynaptic cell membrane</keyword>
<keyword evidence="7" id="KW-0770">Synapse</keyword>
<evidence type="ECO:0000256" key="7">
    <source>
        <dbReference type="ARBA" id="ARBA00023018"/>
    </source>
</evidence>
<feature type="domain" description="Ionotropic glutamate receptor C-terminal" evidence="21">
    <location>
        <begin position="336"/>
        <end position="707"/>
    </location>
</feature>
<evidence type="ECO:0000256" key="16">
    <source>
        <dbReference type="PIRSR" id="PIRSR601508-1"/>
    </source>
</evidence>
<reference evidence="23" key="1">
    <citation type="journal article" date="2023" name="Insect Mol. Biol.">
        <title>Genome sequencing provides insights into the evolution of gene families encoding plant cell wall-degrading enzymes in longhorned beetles.</title>
        <authorList>
            <person name="Shin N.R."/>
            <person name="Okamura Y."/>
            <person name="Kirsch R."/>
            <person name="Pauchet Y."/>
        </authorList>
    </citation>
    <scope>NUCLEOTIDE SEQUENCE</scope>
    <source>
        <strain evidence="23">RBIC_L_NR</strain>
    </source>
</reference>
<dbReference type="InterPro" id="IPR028082">
    <property type="entry name" value="Peripla_BP_I"/>
</dbReference>
<dbReference type="GO" id="GO:0038023">
    <property type="term" value="F:signaling receptor activity"/>
    <property type="evidence" value="ECO:0007669"/>
    <property type="project" value="InterPro"/>
</dbReference>
<evidence type="ECO:0000256" key="9">
    <source>
        <dbReference type="ARBA" id="ARBA00023136"/>
    </source>
</evidence>
<evidence type="ECO:0000256" key="11">
    <source>
        <dbReference type="ARBA" id="ARBA00023180"/>
    </source>
</evidence>
<keyword evidence="10" id="KW-0675">Receptor</keyword>
<dbReference type="PRINTS" id="PR00177">
    <property type="entry name" value="NMDARECEPTOR"/>
</dbReference>
<feature type="region of interest" description="Disordered" evidence="19">
    <location>
        <begin position="793"/>
        <end position="853"/>
    </location>
</feature>
<dbReference type="GO" id="GO:0015276">
    <property type="term" value="F:ligand-gated monoatomic ion channel activity"/>
    <property type="evidence" value="ECO:0007669"/>
    <property type="project" value="InterPro"/>
</dbReference>
<keyword evidence="18" id="KW-1015">Disulfide bond</keyword>
<evidence type="ECO:0000256" key="13">
    <source>
        <dbReference type="ARBA" id="ARBA00023286"/>
    </source>
</evidence>
<evidence type="ECO:0000313" key="23">
    <source>
        <dbReference type="EMBL" id="KAJ8927384.1"/>
    </source>
</evidence>
<keyword evidence="14" id="KW-0407">Ion channel</keyword>
<dbReference type="InterPro" id="IPR001828">
    <property type="entry name" value="ANF_lig-bd_rcpt"/>
</dbReference>
<dbReference type="Proteomes" id="UP001162156">
    <property type="component" value="Unassembled WGS sequence"/>
</dbReference>
<feature type="disulfide bond" evidence="18">
    <location>
        <begin position="656"/>
        <end position="714"/>
    </location>
</feature>
<dbReference type="InterPro" id="IPR001320">
    <property type="entry name" value="Iontro_rcpt_C"/>
</dbReference>
<dbReference type="Pfam" id="PF00060">
    <property type="entry name" value="Lig_chan"/>
    <property type="match status" value="1"/>
</dbReference>
<feature type="binding site" evidence="16">
    <location>
        <position position="427"/>
    </location>
    <ligand>
        <name>L-glutamate</name>
        <dbReference type="ChEBI" id="CHEBI:29985"/>
    </ligand>
</feature>
<comment type="subcellular location">
    <subcellularLocation>
        <location evidence="1">Cell membrane</location>
        <topology evidence="1">Multi-pass membrane protein</topology>
    </subcellularLocation>
    <subcellularLocation>
        <location evidence="15">Postsynaptic cell membrane</location>
    </subcellularLocation>
</comment>
<dbReference type="FunFam" id="1.10.287.70:FF:000105">
    <property type="entry name" value="Eye-enriched kainate receptor, isoform A"/>
    <property type="match status" value="1"/>
</dbReference>
<comment type="caution">
    <text evidence="23">The sequence shown here is derived from an EMBL/GenBank/DDBJ whole genome shotgun (WGS) entry which is preliminary data.</text>
</comment>
<feature type="compositionally biased region" description="Basic and acidic residues" evidence="19">
    <location>
        <begin position="833"/>
        <end position="844"/>
    </location>
</feature>
<dbReference type="AlphaFoldDB" id="A0AAV8WKV0"/>
<comment type="similarity">
    <text evidence="2">Belongs to the glutamate-gated ion channel (TC 1.A.10.1) family.</text>
</comment>
<evidence type="ECO:0000256" key="10">
    <source>
        <dbReference type="ARBA" id="ARBA00023170"/>
    </source>
</evidence>
<evidence type="ECO:0000256" key="12">
    <source>
        <dbReference type="ARBA" id="ARBA00023257"/>
    </source>
</evidence>
<feature type="compositionally biased region" description="Basic and acidic residues" evidence="19">
    <location>
        <begin position="796"/>
        <end position="807"/>
    </location>
</feature>
<keyword evidence="5 20" id="KW-0812">Transmembrane</keyword>
<dbReference type="GO" id="GO:0045211">
    <property type="term" value="C:postsynaptic membrane"/>
    <property type="evidence" value="ECO:0007669"/>
    <property type="project" value="UniProtKB-SubCell"/>
</dbReference>
<evidence type="ECO:0000256" key="1">
    <source>
        <dbReference type="ARBA" id="ARBA00004651"/>
    </source>
</evidence>
<dbReference type="FunFam" id="3.40.190.10:FF:000147">
    <property type="entry name" value="Uncharacterized protein, isoform C"/>
    <property type="match status" value="1"/>
</dbReference>
<accession>A0AAV8WKV0</accession>
<evidence type="ECO:0000256" key="3">
    <source>
        <dbReference type="ARBA" id="ARBA00022448"/>
    </source>
</evidence>
<dbReference type="Pfam" id="PF10613">
    <property type="entry name" value="Lig_chan-Glu_bd"/>
    <property type="match status" value="1"/>
</dbReference>
<feature type="binding site" evidence="16">
    <location>
        <position position="422"/>
    </location>
    <ligand>
        <name>L-glutamate</name>
        <dbReference type="ChEBI" id="CHEBI:29985"/>
    </ligand>
</feature>
<evidence type="ECO:0000256" key="19">
    <source>
        <dbReference type="SAM" id="MobiDB-lite"/>
    </source>
</evidence>
<evidence type="ECO:0000256" key="5">
    <source>
        <dbReference type="ARBA" id="ARBA00022692"/>
    </source>
</evidence>
<dbReference type="SMART" id="SM00918">
    <property type="entry name" value="Lig_chan-Glu_bd"/>
    <property type="match status" value="1"/>
</dbReference>
<evidence type="ECO:0000256" key="6">
    <source>
        <dbReference type="ARBA" id="ARBA00022989"/>
    </source>
</evidence>
<dbReference type="FunFam" id="3.40.190.10:FF:000061">
    <property type="entry name" value="Glutamate receptor, ionotropic kainate"/>
    <property type="match status" value="1"/>
</dbReference>
<proteinExistence type="inferred from homology"/>
<dbReference type="Pfam" id="PF01094">
    <property type="entry name" value="ANF_receptor"/>
    <property type="match status" value="2"/>
</dbReference>
<feature type="site" description="Crucial to convey clamshell closure to channel opening" evidence="17">
    <location>
        <position position="575"/>
    </location>
</feature>
<sequence>MSIHDNFTISTDHSCEHSHNASYVCNLAGLFEENDVHEKAFRYAIESINKNQLEEDFTLIPLVNNEIPKDDTFRAVNNVCTLLNMGIVAVFGPRSSFCIDAIQSVCDVKEIPHIITKWNYYPLRDSTEINFYPHPPLLSKAYFDIIMAWEWKSFTILYEDNESLLRLCSLIQLAKDQDVLVSVQQLDKQRTGNYSSELYADDDSILPELGAWNLRTETALIIDAVHMFSTALNDRKKQSSLPIVNNNNMLRCNATDSWEHGYSVVNLLKSSSYDGLTGAIKFNNEGFRSDFVINLFELREGGVADIGTWNSSTGLNITRLNSEEQIVDEESLRNKTFIVIITLTDPYGMMKETHETLTGNDRFEGFGIDLIQKLSEMEGFNYTFILREDKKNGAKDPVTGRWSGMIGDLLEHRADLAITDFTITSDREEAVDFTVPFMTLGISILFRKPFTAPPSFFSFADPFAIDTWAALAVAFFVVAFSLYIMGRLCPDEWTNPYPCVEEPEYLINQFSLANSIWFVTGSLMCQGSEIAPIAMSTRMVAGMWWFFCLLIVASYTANLAAFLATENPLELFSDIHSLYENAPGHKITYGAKEGGATLRFFTSAEDGIFQKIGQVLKEHPEYSVKENDEGVLKAEEELYAFFMESTSIEYNTQRHCDLQQYGGLLDEKGYGIAMRKESPYRKRLSTAILKLQASQVIDELKRKWWEERRGGGQCSGNTEAPEATPLGLKNVEGCFWVTIYGTILAGLFVVIEYLIYILKVSKKARISFKEAFREEFRFYTDFNSNVKPVISNTSLDKSKSDSDEMKSKTRSKSKSKSKSRSRSPRPRPSKSKSSKESQKSKSNGDSKSPVSYGFILSRSIERLTETP</sequence>
<evidence type="ECO:0000256" key="4">
    <source>
        <dbReference type="ARBA" id="ARBA00022475"/>
    </source>
</evidence>
<keyword evidence="3" id="KW-0813">Transport</keyword>
<protein>
    <submittedName>
        <fullName evidence="23">Uncharacterized protein</fullName>
    </submittedName>
</protein>
<evidence type="ECO:0000259" key="21">
    <source>
        <dbReference type="SMART" id="SM00079"/>
    </source>
</evidence>